<dbReference type="OrthoDB" id="10267305at2759"/>
<keyword evidence="4" id="KW-0747">Spliceosome</keyword>
<dbReference type="Pfam" id="PF08312">
    <property type="entry name" value="cwf21"/>
    <property type="match status" value="1"/>
</dbReference>
<name>A0A0R3W2A6_TAEAS</name>
<dbReference type="EMBL" id="UYRS01018319">
    <property type="protein sequence ID" value="VDK32586.1"/>
    <property type="molecule type" value="Genomic_DNA"/>
</dbReference>
<feature type="compositionally biased region" description="Low complexity" evidence="7">
    <location>
        <begin position="172"/>
        <end position="190"/>
    </location>
</feature>
<keyword evidence="6" id="KW-0539">Nucleus</keyword>
<evidence type="ECO:0000256" key="7">
    <source>
        <dbReference type="SAM" id="MobiDB-lite"/>
    </source>
</evidence>
<dbReference type="Proteomes" id="UP000282613">
    <property type="component" value="Unassembled WGS sequence"/>
</dbReference>
<dbReference type="PANTHER" id="PTHR36562">
    <property type="entry name" value="SERINE/ARGININE REPETITIVE MATRIX 2"/>
    <property type="match status" value="1"/>
</dbReference>
<protein>
    <submittedName>
        <fullName evidence="11">Cwf21 domain-containing protein</fullName>
    </submittedName>
</protein>
<keyword evidence="10" id="KW-1185">Reference proteome</keyword>
<comment type="subcellular location">
    <subcellularLocation>
        <location evidence="1">Nucleus</location>
    </subcellularLocation>
</comment>
<evidence type="ECO:0000313" key="9">
    <source>
        <dbReference type="EMBL" id="VDK32586.1"/>
    </source>
</evidence>
<proteinExistence type="inferred from homology"/>
<dbReference type="CDD" id="cd21373">
    <property type="entry name" value="cwf21_SRRM2-like"/>
    <property type="match status" value="1"/>
</dbReference>
<dbReference type="InterPro" id="IPR051372">
    <property type="entry name" value="CWC21"/>
</dbReference>
<evidence type="ECO:0000256" key="2">
    <source>
        <dbReference type="ARBA" id="ARBA00005954"/>
    </source>
</evidence>
<gene>
    <name evidence="9" type="ORF">TASK_LOCUS3929</name>
</gene>
<dbReference type="SMART" id="SM01115">
    <property type="entry name" value="cwf21"/>
    <property type="match status" value="1"/>
</dbReference>
<dbReference type="WBParaSite" id="TASK_0000392801-mRNA-1">
    <property type="protein sequence ID" value="TASK_0000392801-mRNA-1"/>
    <property type="gene ID" value="TASK_0000392801"/>
</dbReference>
<dbReference type="GO" id="GO:0005681">
    <property type="term" value="C:spliceosomal complex"/>
    <property type="evidence" value="ECO:0007669"/>
    <property type="project" value="UniProtKB-KW"/>
</dbReference>
<sequence length="258" mass="29420">MYNGIGLPTPRGSGTNGYVQRNLAYLTTYKDKINYKTDAEVKHADALAFKEPNKDILMHEKKRRVEVRCFELRQTMEDQGYTEEEIDEKVSALREELTSRLTDDIAPKNLGEAFKPGATIIPDANRLVPRGTHETAAVTILKNTVFKEALGIGDDYEDGSAMQSSRERRQQAEAAKALFESQKSLKTLKSSSEESEEDKGVSKKEKKVKKHKKIHTHHKKHKRSRRESVNSSDSGSAAESRERRRKRHKHRHHRDGKA</sequence>
<reference evidence="11" key="1">
    <citation type="submission" date="2017-02" db="UniProtKB">
        <authorList>
            <consortium name="WormBaseParasite"/>
        </authorList>
    </citation>
    <scope>IDENTIFICATION</scope>
</reference>
<reference evidence="9 10" key="2">
    <citation type="submission" date="2018-11" db="EMBL/GenBank/DDBJ databases">
        <authorList>
            <consortium name="Pathogen Informatics"/>
        </authorList>
    </citation>
    <scope>NUCLEOTIDE SEQUENCE [LARGE SCALE GENOMIC DNA]</scope>
</reference>
<keyword evidence="3" id="KW-0507">mRNA processing</keyword>
<evidence type="ECO:0000256" key="4">
    <source>
        <dbReference type="ARBA" id="ARBA00022728"/>
    </source>
</evidence>
<dbReference type="STRING" id="60517.A0A0R3W2A6"/>
<evidence type="ECO:0000313" key="10">
    <source>
        <dbReference type="Proteomes" id="UP000282613"/>
    </source>
</evidence>
<dbReference type="GO" id="GO:0006397">
    <property type="term" value="P:mRNA processing"/>
    <property type="evidence" value="ECO:0007669"/>
    <property type="project" value="UniProtKB-KW"/>
</dbReference>
<feature type="region of interest" description="Disordered" evidence="7">
    <location>
        <begin position="157"/>
        <end position="258"/>
    </location>
</feature>
<feature type="domain" description="CWF21" evidence="8">
    <location>
        <begin position="57"/>
        <end position="102"/>
    </location>
</feature>
<evidence type="ECO:0000256" key="6">
    <source>
        <dbReference type="ARBA" id="ARBA00023242"/>
    </source>
</evidence>
<feature type="compositionally biased region" description="Basic residues" evidence="7">
    <location>
        <begin position="243"/>
        <end position="258"/>
    </location>
</feature>
<accession>A0A0R3W2A6</accession>
<organism evidence="11">
    <name type="scientific">Taenia asiatica</name>
    <name type="common">Asian tapeworm</name>
    <dbReference type="NCBI Taxonomy" id="60517"/>
    <lineage>
        <taxon>Eukaryota</taxon>
        <taxon>Metazoa</taxon>
        <taxon>Spiralia</taxon>
        <taxon>Lophotrochozoa</taxon>
        <taxon>Platyhelminthes</taxon>
        <taxon>Cestoda</taxon>
        <taxon>Eucestoda</taxon>
        <taxon>Cyclophyllidea</taxon>
        <taxon>Taeniidae</taxon>
        <taxon>Taenia</taxon>
    </lineage>
</organism>
<evidence type="ECO:0000259" key="8">
    <source>
        <dbReference type="SMART" id="SM01115"/>
    </source>
</evidence>
<dbReference type="Gene3D" id="6.10.140.420">
    <property type="match status" value="1"/>
</dbReference>
<evidence type="ECO:0000256" key="3">
    <source>
        <dbReference type="ARBA" id="ARBA00022664"/>
    </source>
</evidence>
<comment type="similarity">
    <text evidence="2">Belongs to the CWC21 family.</text>
</comment>
<dbReference type="InterPro" id="IPR013170">
    <property type="entry name" value="mRNA_splic_Cwf21_dom"/>
</dbReference>
<dbReference type="PANTHER" id="PTHR36562:SF5">
    <property type="entry name" value="SERINE_ARGININE REPETITIVE MATRIX 2"/>
    <property type="match status" value="1"/>
</dbReference>
<evidence type="ECO:0000256" key="5">
    <source>
        <dbReference type="ARBA" id="ARBA00023187"/>
    </source>
</evidence>
<dbReference type="AlphaFoldDB" id="A0A0R3W2A6"/>
<dbReference type="GO" id="GO:0008380">
    <property type="term" value="P:RNA splicing"/>
    <property type="evidence" value="ECO:0007669"/>
    <property type="project" value="UniProtKB-KW"/>
</dbReference>
<keyword evidence="5" id="KW-0508">mRNA splicing</keyword>
<feature type="compositionally biased region" description="Basic residues" evidence="7">
    <location>
        <begin position="204"/>
        <end position="225"/>
    </location>
</feature>
<evidence type="ECO:0000256" key="1">
    <source>
        <dbReference type="ARBA" id="ARBA00004123"/>
    </source>
</evidence>
<evidence type="ECO:0000313" key="11">
    <source>
        <dbReference type="WBParaSite" id="TASK_0000392801-mRNA-1"/>
    </source>
</evidence>